<evidence type="ECO:0000256" key="3">
    <source>
        <dbReference type="ARBA" id="ARBA00022989"/>
    </source>
</evidence>
<dbReference type="InterPro" id="IPR013525">
    <property type="entry name" value="ABC2_TM"/>
</dbReference>
<keyword evidence="2 5" id="KW-0812">Transmembrane</keyword>
<dbReference type="PANTHER" id="PTHR43229">
    <property type="entry name" value="NODULATION PROTEIN J"/>
    <property type="match status" value="1"/>
</dbReference>
<dbReference type="GO" id="GO:0016020">
    <property type="term" value="C:membrane"/>
    <property type="evidence" value="ECO:0007669"/>
    <property type="project" value="UniProtKB-SubCell"/>
</dbReference>
<dbReference type="RefSeq" id="WP_312861177.1">
    <property type="nucleotide sequence ID" value="NZ_JACCFK010000002.1"/>
</dbReference>
<dbReference type="Pfam" id="PF01061">
    <property type="entry name" value="ABC2_membrane"/>
    <property type="match status" value="1"/>
</dbReference>
<keyword evidence="3 5" id="KW-1133">Transmembrane helix</keyword>
<name>A0A853BA76_9PSEU</name>
<keyword evidence="8" id="KW-1185">Reference proteome</keyword>
<accession>A0A853BA76</accession>
<protein>
    <submittedName>
        <fullName evidence="7">ABC-type multidrug transport system permease subunit</fullName>
    </submittedName>
</protein>
<feature type="domain" description="ABC-2 type transporter transmembrane" evidence="6">
    <location>
        <begin position="28"/>
        <end position="100"/>
    </location>
</feature>
<dbReference type="Proteomes" id="UP000549616">
    <property type="component" value="Unassembled WGS sequence"/>
</dbReference>
<evidence type="ECO:0000313" key="8">
    <source>
        <dbReference type="Proteomes" id="UP000549616"/>
    </source>
</evidence>
<evidence type="ECO:0000256" key="5">
    <source>
        <dbReference type="SAM" id="Phobius"/>
    </source>
</evidence>
<keyword evidence="4 5" id="KW-0472">Membrane</keyword>
<reference evidence="7 8" key="1">
    <citation type="submission" date="2020-07" db="EMBL/GenBank/DDBJ databases">
        <title>Sequencing the genomes of 1000 actinobacteria strains.</title>
        <authorList>
            <person name="Klenk H.-P."/>
        </authorList>
    </citation>
    <scope>NUCLEOTIDE SEQUENCE [LARGE SCALE GENOMIC DNA]</scope>
    <source>
        <strain evidence="7 8">DSM 104006</strain>
    </source>
</reference>
<evidence type="ECO:0000259" key="6">
    <source>
        <dbReference type="Pfam" id="PF01061"/>
    </source>
</evidence>
<sequence length="145" mass="15168">MASAAPVAGRAVADLLNSVAGLVVLAGCGLLVLLRFALLWLGLCLGLVAKGPESVVALQILVWPLGFLSNVFVSPGTMPGWLGTIADANPLSATAAAVRDLLGNPGWHTGSWFDDNALLLAVLWPTVGIAVFLPLSVRRYRRLSR</sequence>
<evidence type="ECO:0000256" key="1">
    <source>
        <dbReference type="ARBA" id="ARBA00004141"/>
    </source>
</evidence>
<dbReference type="InterPro" id="IPR051784">
    <property type="entry name" value="Nod_factor_ABC_transporter"/>
</dbReference>
<organism evidence="7 8">
    <name type="scientific">Amycolatopsis endophytica</name>
    <dbReference type="NCBI Taxonomy" id="860233"/>
    <lineage>
        <taxon>Bacteria</taxon>
        <taxon>Bacillati</taxon>
        <taxon>Actinomycetota</taxon>
        <taxon>Actinomycetes</taxon>
        <taxon>Pseudonocardiales</taxon>
        <taxon>Pseudonocardiaceae</taxon>
        <taxon>Amycolatopsis</taxon>
    </lineage>
</organism>
<comment type="subcellular location">
    <subcellularLocation>
        <location evidence="1">Membrane</location>
        <topology evidence="1">Multi-pass membrane protein</topology>
    </subcellularLocation>
</comment>
<proteinExistence type="predicted"/>
<evidence type="ECO:0000313" key="7">
    <source>
        <dbReference type="EMBL" id="NYI92069.1"/>
    </source>
</evidence>
<dbReference type="GO" id="GO:0140359">
    <property type="term" value="F:ABC-type transporter activity"/>
    <property type="evidence" value="ECO:0007669"/>
    <property type="project" value="InterPro"/>
</dbReference>
<dbReference type="EMBL" id="JACCFK010000002">
    <property type="protein sequence ID" value="NYI92069.1"/>
    <property type="molecule type" value="Genomic_DNA"/>
</dbReference>
<feature type="transmembrane region" description="Helical" evidence="5">
    <location>
        <begin position="20"/>
        <end position="48"/>
    </location>
</feature>
<dbReference type="PANTHER" id="PTHR43229:SF2">
    <property type="entry name" value="NODULATION PROTEIN J"/>
    <property type="match status" value="1"/>
</dbReference>
<evidence type="ECO:0000256" key="2">
    <source>
        <dbReference type="ARBA" id="ARBA00022692"/>
    </source>
</evidence>
<dbReference type="AlphaFoldDB" id="A0A853BA76"/>
<comment type="caution">
    <text evidence="7">The sequence shown here is derived from an EMBL/GenBank/DDBJ whole genome shotgun (WGS) entry which is preliminary data.</text>
</comment>
<evidence type="ECO:0000256" key="4">
    <source>
        <dbReference type="ARBA" id="ARBA00023136"/>
    </source>
</evidence>
<feature type="transmembrane region" description="Helical" evidence="5">
    <location>
        <begin position="117"/>
        <end position="137"/>
    </location>
</feature>
<feature type="transmembrane region" description="Helical" evidence="5">
    <location>
        <begin position="55"/>
        <end position="73"/>
    </location>
</feature>
<gene>
    <name evidence="7" type="ORF">HNR02_005444</name>
</gene>